<gene>
    <name evidence="3" type="ORF">MUG84_21255</name>
</gene>
<dbReference type="EMBL" id="JALIRP010000010">
    <property type="protein sequence ID" value="MCJ8014244.1"/>
    <property type="molecule type" value="Genomic_DNA"/>
</dbReference>
<evidence type="ECO:0000256" key="1">
    <source>
        <dbReference type="SAM" id="Phobius"/>
    </source>
</evidence>
<dbReference type="InterPro" id="IPR050640">
    <property type="entry name" value="Bact_2-comp_sensor_kinase"/>
</dbReference>
<evidence type="ECO:0000313" key="3">
    <source>
        <dbReference type="EMBL" id="MCJ8014244.1"/>
    </source>
</evidence>
<keyword evidence="3" id="KW-0808">Transferase</keyword>
<keyword evidence="3" id="KW-0418">Kinase</keyword>
<reference evidence="3" key="1">
    <citation type="submission" date="2022-04" db="EMBL/GenBank/DDBJ databases">
        <title>Paenibacillus mangrovi sp. nov., a novel endophytic bacterium isolated from bark of Kandelia candel.</title>
        <authorList>
            <person name="Tuo L."/>
        </authorList>
    </citation>
    <scope>NUCLEOTIDE SEQUENCE</scope>
    <source>
        <strain evidence="3">KQZ6P-2</strain>
    </source>
</reference>
<keyword evidence="1" id="KW-1133">Transmembrane helix</keyword>
<dbReference type="AlphaFoldDB" id="A0A9X1WSG2"/>
<dbReference type="Proteomes" id="UP001139347">
    <property type="component" value="Unassembled WGS sequence"/>
</dbReference>
<dbReference type="PANTHER" id="PTHR34220">
    <property type="entry name" value="SENSOR HISTIDINE KINASE YPDA"/>
    <property type="match status" value="1"/>
</dbReference>
<keyword evidence="1" id="KW-0472">Membrane</keyword>
<evidence type="ECO:0000313" key="4">
    <source>
        <dbReference type="Proteomes" id="UP001139347"/>
    </source>
</evidence>
<dbReference type="PANTHER" id="PTHR34220:SF9">
    <property type="entry name" value="SIGNAL TRANSDUCTION HISTIDINE KINASE INTERNAL REGION DOMAIN-CONTAINING PROTEIN"/>
    <property type="match status" value="1"/>
</dbReference>
<keyword evidence="1" id="KW-0812">Transmembrane</keyword>
<dbReference type="GO" id="GO:0000155">
    <property type="term" value="F:phosphorelay sensor kinase activity"/>
    <property type="evidence" value="ECO:0007669"/>
    <property type="project" value="InterPro"/>
</dbReference>
<organism evidence="3 4">
    <name type="scientific">Paenibacillus mangrovi</name>
    <dbReference type="NCBI Taxonomy" id="2931978"/>
    <lineage>
        <taxon>Bacteria</taxon>
        <taxon>Bacillati</taxon>
        <taxon>Bacillota</taxon>
        <taxon>Bacilli</taxon>
        <taxon>Bacillales</taxon>
        <taxon>Paenibacillaceae</taxon>
        <taxon>Paenibacillus</taxon>
    </lineage>
</organism>
<name>A0A9X1WSG2_9BACL</name>
<feature type="transmembrane region" description="Helical" evidence="1">
    <location>
        <begin position="306"/>
        <end position="325"/>
    </location>
</feature>
<sequence length="608" mass="69482">MKPKSIQAKLFYNYSLLIISVIIVIVFSFYFYISDILQRSKSEVLFQLSGHISTEFDSQIKNMNSASTKILFSEPLHELFFSDMFEINKSSIDRQRRFNNIIFPIIGYDNPFKQINMFRLSGEFANIGDVSRFTMFSPSRMTSVPWVNDTLLLNGKRYITLPHSDSWKGGNDLVISLCRAFPPGWGEKVSSILEVQQDYQVFADIIENAQVNPNLQTNKDIEIYVMNEQGLLIYPLGSEASEAESQAYWKLVNDKSNDHSSNSLINSNGRDKNIIAYSYSEVSNWTVIAAESKKRLLAPVNTFRNIILLLGILTIFITLAISYLVSRSLTIPIKKVQKSIKLLSLNTLPPKTESDVPSSLNELEHLNLAFNEMRLRLQQSLEETVASRAHELEAHNFALQAQMNPHFLYNTITNISILAEESGQQSIVEWCERLSQMLRYISSNHAAPVPLSEELEHTSNYLNLMKLRYEDNIQFVIDVPEPLQQIEVPKLIVQPIVENAMKYGIHVEPPWIISITGTLYADRWELIIHDNGHGFEEERIRQLTEQFRATDPLVKIPTLRINGMGLLNIYSRLKLLFGNRFAMNIANHPHGGALVSIIVKHEPGERSR</sequence>
<dbReference type="SUPFAM" id="SSF55874">
    <property type="entry name" value="ATPase domain of HSP90 chaperone/DNA topoisomerase II/histidine kinase"/>
    <property type="match status" value="1"/>
</dbReference>
<dbReference type="Gene3D" id="3.30.565.10">
    <property type="entry name" value="Histidine kinase-like ATPase, C-terminal domain"/>
    <property type="match status" value="1"/>
</dbReference>
<feature type="transmembrane region" description="Helical" evidence="1">
    <location>
        <begin position="12"/>
        <end position="33"/>
    </location>
</feature>
<evidence type="ECO:0000259" key="2">
    <source>
        <dbReference type="Pfam" id="PF06580"/>
    </source>
</evidence>
<feature type="domain" description="Signal transduction histidine kinase internal region" evidence="2">
    <location>
        <begin position="398"/>
        <end position="472"/>
    </location>
</feature>
<dbReference type="InterPro" id="IPR036890">
    <property type="entry name" value="HATPase_C_sf"/>
</dbReference>
<dbReference type="InterPro" id="IPR010559">
    <property type="entry name" value="Sig_transdc_His_kin_internal"/>
</dbReference>
<dbReference type="Pfam" id="PF06580">
    <property type="entry name" value="His_kinase"/>
    <property type="match status" value="1"/>
</dbReference>
<keyword evidence="4" id="KW-1185">Reference proteome</keyword>
<proteinExistence type="predicted"/>
<accession>A0A9X1WSG2</accession>
<dbReference type="Gene3D" id="6.10.340.10">
    <property type="match status" value="1"/>
</dbReference>
<protein>
    <submittedName>
        <fullName evidence="3">Histidine kinase</fullName>
    </submittedName>
</protein>
<dbReference type="RefSeq" id="WP_244728683.1">
    <property type="nucleotide sequence ID" value="NZ_JALIRP010000010.1"/>
</dbReference>
<dbReference type="GO" id="GO:0016020">
    <property type="term" value="C:membrane"/>
    <property type="evidence" value="ECO:0007669"/>
    <property type="project" value="InterPro"/>
</dbReference>
<comment type="caution">
    <text evidence="3">The sequence shown here is derived from an EMBL/GenBank/DDBJ whole genome shotgun (WGS) entry which is preliminary data.</text>
</comment>